<dbReference type="EMBL" id="GBRH01210397">
    <property type="protein sequence ID" value="JAD87498.1"/>
    <property type="molecule type" value="Transcribed_RNA"/>
</dbReference>
<sequence length="154" mass="16029">MPSAASLSSAPPPLLSALPRHPECRRLCPSSPTPAKLPPTSISTSGGPLTMPSRSEDHLATRNTPMCSPPPLGALSVAAMVIPVGRHISSSRHRLPASPARMRPPVRSPRHGGAEAPSLCPPRSTGAPPPSTPVRRHPPSLPARVPTCATTKRE</sequence>
<reference evidence="2" key="1">
    <citation type="submission" date="2014-09" db="EMBL/GenBank/DDBJ databases">
        <authorList>
            <person name="Magalhaes I.L.F."/>
            <person name="Oliveira U."/>
            <person name="Santos F.R."/>
            <person name="Vidigal T.H.D.A."/>
            <person name="Brescovit A.D."/>
            <person name="Santos A.J."/>
        </authorList>
    </citation>
    <scope>NUCLEOTIDE SEQUENCE</scope>
    <source>
        <tissue evidence="2">Shoot tissue taken approximately 20 cm above the soil surface</tissue>
    </source>
</reference>
<feature type="region of interest" description="Disordered" evidence="1">
    <location>
        <begin position="88"/>
        <end position="154"/>
    </location>
</feature>
<organism evidence="2">
    <name type="scientific">Arundo donax</name>
    <name type="common">Giant reed</name>
    <name type="synonym">Donax arundinaceus</name>
    <dbReference type="NCBI Taxonomy" id="35708"/>
    <lineage>
        <taxon>Eukaryota</taxon>
        <taxon>Viridiplantae</taxon>
        <taxon>Streptophyta</taxon>
        <taxon>Embryophyta</taxon>
        <taxon>Tracheophyta</taxon>
        <taxon>Spermatophyta</taxon>
        <taxon>Magnoliopsida</taxon>
        <taxon>Liliopsida</taxon>
        <taxon>Poales</taxon>
        <taxon>Poaceae</taxon>
        <taxon>PACMAD clade</taxon>
        <taxon>Arundinoideae</taxon>
        <taxon>Arundineae</taxon>
        <taxon>Arundo</taxon>
    </lineage>
</organism>
<feature type="region of interest" description="Disordered" evidence="1">
    <location>
        <begin position="1"/>
        <end position="67"/>
    </location>
</feature>
<dbReference type="AlphaFoldDB" id="A0A0A9DLE6"/>
<evidence type="ECO:0000313" key="2">
    <source>
        <dbReference type="EMBL" id="JAD87498.1"/>
    </source>
</evidence>
<proteinExistence type="predicted"/>
<protein>
    <submittedName>
        <fullName evidence="2">Uncharacterized protein</fullName>
    </submittedName>
</protein>
<name>A0A0A9DLE6_ARUDO</name>
<reference evidence="2" key="2">
    <citation type="journal article" date="2015" name="Data Brief">
        <title>Shoot transcriptome of the giant reed, Arundo donax.</title>
        <authorList>
            <person name="Barrero R.A."/>
            <person name="Guerrero F.D."/>
            <person name="Moolhuijzen P."/>
            <person name="Goolsby J.A."/>
            <person name="Tidwell J."/>
            <person name="Bellgard S.E."/>
            <person name="Bellgard M.I."/>
        </authorList>
    </citation>
    <scope>NUCLEOTIDE SEQUENCE</scope>
    <source>
        <tissue evidence="2">Shoot tissue taken approximately 20 cm above the soil surface</tissue>
    </source>
</reference>
<evidence type="ECO:0000256" key="1">
    <source>
        <dbReference type="SAM" id="MobiDB-lite"/>
    </source>
</evidence>
<accession>A0A0A9DLE6</accession>
<feature type="compositionally biased region" description="Low complexity" evidence="1">
    <location>
        <begin position="1"/>
        <end position="19"/>
    </location>
</feature>